<dbReference type="InterPro" id="IPR050109">
    <property type="entry name" value="HTH-type_TetR-like_transc_reg"/>
</dbReference>
<reference evidence="6" key="2">
    <citation type="submission" date="2020-09" db="EMBL/GenBank/DDBJ databases">
        <authorList>
            <person name="Sun Q."/>
            <person name="Zhou Y."/>
        </authorList>
    </citation>
    <scope>NUCLEOTIDE SEQUENCE</scope>
    <source>
        <strain evidence="6">CGMCC 1.15085</strain>
    </source>
</reference>
<dbReference type="EMBL" id="BMHI01000005">
    <property type="protein sequence ID" value="GGB39456.1"/>
    <property type="molecule type" value="Genomic_DNA"/>
</dbReference>
<dbReference type="Pfam" id="PF16859">
    <property type="entry name" value="TetR_C_11"/>
    <property type="match status" value="1"/>
</dbReference>
<comment type="caution">
    <text evidence="6">The sequence shown here is derived from an EMBL/GenBank/DDBJ whole genome shotgun (WGS) entry which is preliminary data.</text>
</comment>
<keyword evidence="3" id="KW-0804">Transcription</keyword>
<dbReference type="PANTHER" id="PTHR30055:SF149">
    <property type="entry name" value="TETR-FAMILY TRANSCRIPTIONAL REGULATOR"/>
    <property type="match status" value="1"/>
</dbReference>
<evidence type="ECO:0000313" key="6">
    <source>
        <dbReference type="EMBL" id="GGB39456.1"/>
    </source>
</evidence>
<dbReference type="InterPro" id="IPR009057">
    <property type="entry name" value="Homeodomain-like_sf"/>
</dbReference>
<evidence type="ECO:0000256" key="3">
    <source>
        <dbReference type="ARBA" id="ARBA00023163"/>
    </source>
</evidence>
<reference evidence="6" key="1">
    <citation type="journal article" date="2014" name="Int. J. Syst. Evol. Microbiol.">
        <title>Complete genome sequence of Corynebacterium casei LMG S-19264T (=DSM 44701T), isolated from a smear-ripened cheese.</title>
        <authorList>
            <consortium name="US DOE Joint Genome Institute (JGI-PGF)"/>
            <person name="Walter F."/>
            <person name="Albersmeier A."/>
            <person name="Kalinowski J."/>
            <person name="Ruckert C."/>
        </authorList>
    </citation>
    <scope>NUCLEOTIDE SEQUENCE</scope>
    <source>
        <strain evidence="6">CGMCC 1.15085</strain>
    </source>
</reference>
<organism evidence="6 7">
    <name type="scientific">Flexivirga endophytica</name>
    <dbReference type="NCBI Taxonomy" id="1849103"/>
    <lineage>
        <taxon>Bacteria</taxon>
        <taxon>Bacillati</taxon>
        <taxon>Actinomycetota</taxon>
        <taxon>Actinomycetes</taxon>
        <taxon>Micrococcales</taxon>
        <taxon>Dermacoccaceae</taxon>
        <taxon>Flexivirga</taxon>
    </lineage>
</organism>
<dbReference type="Proteomes" id="UP000636793">
    <property type="component" value="Unassembled WGS sequence"/>
</dbReference>
<dbReference type="InterPro" id="IPR036271">
    <property type="entry name" value="Tet_transcr_reg_TetR-rel_C_sf"/>
</dbReference>
<dbReference type="SUPFAM" id="SSF48498">
    <property type="entry name" value="Tetracyclin repressor-like, C-terminal domain"/>
    <property type="match status" value="1"/>
</dbReference>
<dbReference type="PROSITE" id="PS50977">
    <property type="entry name" value="HTH_TETR_2"/>
    <property type="match status" value="1"/>
</dbReference>
<keyword evidence="7" id="KW-1185">Reference proteome</keyword>
<evidence type="ECO:0000259" key="5">
    <source>
        <dbReference type="PROSITE" id="PS50977"/>
    </source>
</evidence>
<keyword evidence="1" id="KW-0805">Transcription regulation</keyword>
<keyword evidence="2 4" id="KW-0238">DNA-binding</keyword>
<evidence type="ECO:0000256" key="2">
    <source>
        <dbReference type="ARBA" id="ARBA00023125"/>
    </source>
</evidence>
<feature type="domain" description="HTH tetR-type" evidence="5">
    <location>
        <begin position="18"/>
        <end position="78"/>
    </location>
</feature>
<dbReference type="GO" id="GO:0000976">
    <property type="term" value="F:transcription cis-regulatory region binding"/>
    <property type="evidence" value="ECO:0007669"/>
    <property type="project" value="TreeGrafter"/>
</dbReference>
<dbReference type="Pfam" id="PF00440">
    <property type="entry name" value="TetR_N"/>
    <property type="match status" value="1"/>
</dbReference>
<name>A0A916TC97_9MICO</name>
<dbReference type="InterPro" id="IPR001647">
    <property type="entry name" value="HTH_TetR"/>
</dbReference>
<evidence type="ECO:0000256" key="4">
    <source>
        <dbReference type="PROSITE-ProRule" id="PRU00335"/>
    </source>
</evidence>
<protein>
    <submittedName>
        <fullName evidence="6">TetR family transcriptional regulator</fullName>
    </submittedName>
</protein>
<dbReference type="AlphaFoldDB" id="A0A916TC97"/>
<evidence type="ECO:0000313" key="7">
    <source>
        <dbReference type="Proteomes" id="UP000636793"/>
    </source>
</evidence>
<accession>A0A916TC97</accession>
<dbReference type="RefSeq" id="WP_188838113.1">
    <property type="nucleotide sequence ID" value="NZ_BMHI01000005.1"/>
</dbReference>
<dbReference type="InterPro" id="IPR011075">
    <property type="entry name" value="TetR_C"/>
</dbReference>
<proteinExistence type="predicted"/>
<sequence>MNASATTTDTGTKPRVEGDREAEILEGVIATLIEVGYDRMTFDAVAGKVRASKATLYRKWPTKADLVVSALEHLKAQGGEDPHGLPDTGSLAGDLTFHFCEDQEFNEKSMLLFGAVVSAIHRDAELTAVFNERFMKPRMAQLREVIVRAQRRGEIGPTADVDQLAGILPSAIAYRVMTTGQCPDEPFITSTIDQVLLPACRASVTDSGQR</sequence>
<dbReference type="GO" id="GO:0003700">
    <property type="term" value="F:DNA-binding transcription factor activity"/>
    <property type="evidence" value="ECO:0007669"/>
    <property type="project" value="TreeGrafter"/>
</dbReference>
<evidence type="ECO:0000256" key="1">
    <source>
        <dbReference type="ARBA" id="ARBA00023015"/>
    </source>
</evidence>
<feature type="DNA-binding region" description="H-T-H motif" evidence="4">
    <location>
        <begin position="41"/>
        <end position="60"/>
    </location>
</feature>
<dbReference type="Gene3D" id="1.10.10.60">
    <property type="entry name" value="Homeodomain-like"/>
    <property type="match status" value="1"/>
</dbReference>
<dbReference type="PANTHER" id="PTHR30055">
    <property type="entry name" value="HTH-TYPE TRANSCRIPTIONAL REGULATOR RUTR"/>
    <property type="match status" value="1"/>
</dbReference>
<dbReference type="SUPFAM" id="SSF46689">
    <property type="entry name" value="Homeodomain-like"/>
    <property type="match status" value="1"/>
</dbReference>
<dbReference type="Gene3D" id="1.10.357.10">
    <property type="entry name" value="Tetracycline Repressor, domain 2"/>
    <property type="match status" value="1"/>
</dbReference>
<gene>
    <name evidence="6" type="ORF">GCM10011492_32800</name>
</gene>